<evidence type="ECO:0000256" key="1">
    <source>
        <dbReference type="ARBA" id="ARBA00022723"/>
    </source>
</evidence>
<keyword evidence="4" id="KW-1185">Reference proteome</keyword>
<keyword evidence="1" id="KW-0479">Metal-binding</keyword>
<dbReference type="HOGENOM" id="CLU_046006_3_1_5"/>
<proteinExistence type="predicted"/>
<organism evidence="3 4">
    <name type="scientific">Pelagibacterium halotolerans (strain DSM 22347 / JCM 15775 / CGMCC 1.7692 / B2)</name>
    <dbReference type="NCBI Taxonomy" id="1082931"/>
    <lineage>
        <taxon>Bacteria</taxon>
        <taxon>Pseudomonadati</taxon>
        <taxon>Pseudomonadota</taxon>
        <taxon>Alphaproteobacteria</taxon>
        <taxon>Hyphomicrobiales</taxon>
        <taxon>Devosiaceae</taxon>
        <taxon>Pelagibacterium</taxon>
    </lineage>
</organism>
<dbReference type="PANTHER" id="PTHR43048">
    <property type="entry name" value="METHYLMALONYL-COA EPIMERASE"/>
    <property type="match status" value="1"/>
</dbReference>
<protein>
    <submittedName>
        <fullName evidence="3">Lactoylglutathione lyase and related lyase</fullName>
    </submittedName>
</protein>
<dbReference type="GO" id="GO:0004493">
    <property type="term" value="F:methylmalonyl-CoA epimerase activity"/>
    <property type="evidence" value="ECO:0007669"/>
    <property type="project" value="TreeGrafter"/>
</dbReference>
<reference evidence="3 4" key="1">
    <citation type="journal article" date="2012" name="J. Bacteriol.">
        <title>Complete genome sequence of Pelagibacterium halotolerans B2T.</title>
        <authorList>
            <person name="Huo Y.Y."/>
            <person name="Cheng H."/>
            <person name="Han X.F."/>
            <person name="Jiang X.W."/>
            <person name="Sun C."/>
            <person name="Zhang X.Q."/>
            <person name="Zhu X.F."/>
            <person name="Liu Y.F."/>
            <person name="Li P.F."/>
            <person name="Ni P.X."/>
            <person name="Wu M."/>
        </authorList>
    </citation>
    <scope>NUCLEOTIDE SEQUENCE [LARGE SCALE GENOMIC DNA]</scope>
    <source>
        <strain evidence="4">DSM 22347 / JCM 15775 / CGMCC 1.7692 / B2</strain>
    </source>
</reference>
<evidence type="ECO:0000259" key="2">
    <source>
        <dbReference type="PROSITE" id="PS51819"/>
    </source>
</evidence>
<dbReference type="STRING" id="1082931.KKY_2363"/>
<dbReference type="Pfam" id="PF13669">
    <property type="entry name" value="Glyoxalase_4"/>
    <property type="match status" value="1"/>
</dbReference>
<dbReference type="SUPFAM" id="SSF54593">
    <property type="entry name" value="Glyoxalase/Bleomycin resistance protein/Dihydroxybiphenyl dioxygenase"/>
    <property type="match status" value="1"/>
</dbReference>
<dbReference type="GO" id="GO:0046491">
    <property type="term" value="P:L-methylmalonyl-CoA metabolic process"/>
    <property type="evidence" value="ECO:0007669"/>
    <property type="project" value="TreeGrafter"/>
</dbReference>
<dbReference type="GO" id="GO:0016829">
    <property type="term" value="F:lyase activity"/>
    <property type="evidence" value="ECO:0007669"/>
    <property type="project" value="UniProtKB-KW"/>
</dbReference>
<dbReference type="InterPro" id="IPR051785">
    <property type="entry name" value="MMCE/EMCE_epimerase"/>
</dbReference>
<dbReference type="InterPro" id="IPR037523">
    <property type="entry name" value="VOC_core"/>
</dbReference>
<dbReference type="AlphaFoldDB" id="G4R8C8"/>
<sequence length="159" mass="17893">MTIFGQPHHICILVRDIDRAETYYNSIGIGPWYDYEKGTSYLEFEVPNREASARMKYRCADLGALQLQLCDPGEMDSPQRRFLDEHGEGVYHIGFEVPDRDAAEAEGRALGMDVIARGKREDGSGFCYFDTQAKAGVVLEVRRTQGGPKRIKKALAESE</sequence>
<evidence type="ECO:0000313" key="4">
    <source>
        <dbReference type="Proteomes" id="UP000008850"/>
    </source>
</evidence>
<dbReference type="KEGG" id="phl:KKY_2363"/>
<keyword evidence="3" id="KW-0456">Lyase</keyword>
<gene>
    <name evidence="3" type="ordered locus">KKY_2363</name>
</gene>
<evidence type="ECO:0000313" key="3">
    <source>
        <dbReference type="EMBL" id="AEQ52372.1"/>
    </source>
</evidence>
<dbReference type="GO" id="GO:0046872">
    <property type="term" value="F:metal ion binding"/>
    <property type="evidence" value="ECO:0007669"/>
    <property type="project" value="UniProtKB-KW"/>
</dbReference>
<dbReference type="Proteomes" id="UP000008850">
    <property type="component" value="Chromosome"/>
</dbReference>
<dbReference type="PANTHER" id="PTHR43048:SF3">
    <property type="entry name" value="METHYLMALONYL-COA EPIMERASE, MITOCHONDRIAL"/>
    <property type="match status" value="1"/>
</dbReference>
<accession>G4R8C8</accession>
<dbReference type="eggNOG" id="COG0346">
    <property type="taxonomic scope" value="Bacteria"/>
</dbReference>
<dbReference type="Gene3D" id="3.10.180.10">
    <property type="entry name" value="2,3-Dihydroxybiphenyl 1,2-Dioxygenase, domain 1"/>
    <property type="match status" value="1"/>
</dbReference>
<dbReference type="EMBL" id="CP003075">
    <property type="protein sequence ID" value="AEQ52372.1"/>
    <property type="molecule type" value="Genomic_DNA"/>
</dbReference>
<dbReference type="InterPro" id="IPR029068">
    <property type="entry name" value="Glyas_Bleomycin-R_OHBP_Dase"/>
</dbReference>
<feature type="domain" description="VOC" evidence="2">
    <location>
        <begin position="6"/>
        <end position="144"/>
    </location>
</feature>
<dbReference type="PROSITE" id="PS51819">
    <property type="entry name" value="VOC"/>
    <property type="match status" value="1"/>
</dbReference>
<dbReference type="RefSeq" id="WP_014131521.1">
    <property type="nucleotide sequence ID" value="NC_016078.1"/>
</dbReference>
<name>G4R8C8_PELHB</name>